<dbReference type="InterPro" id="IPR000683">
    <property type="entry name" value="Gfo/Idh/MocA-like_OxRdtase_N"/>
</dbReference>
<dbReference type="RefSeq" id="WP_145933545.1">
    <property type="nucleotide sequence ID" value="NZ_BNAV01000001.1"/>
</dbReference>
<evidence type="ECO:0000259" key="3">
    <source>
        <dbReference type="Pfam" id="PF01408"/>
    </source>
</evidence>
<dbReference type="Pfam" id="PF01408">
    <property type="entry name" value="GFO_IDH_MocA"/>
    <property type="match status" value="1"/>
</dbReference>
<evidence type="ECO:0000313" key="5">
    <source>
        <dbReference type="EMBL" id="GHF34766.1"/>
    </source>
</evidence>
<dbReference type="SUPFAM" id="SSF51735">
    <property type="entry name" value="NAD(P)-binding Rossmann-fold domains"/>
    <property type="match status" value="1"/>
</dbReference>
<dbReference type="InterPro" id="IPR004104">
    <property type="entry name" value="Gfo/Idh/MocA-like_OxRdtase_C"/>
</dbReference>
<organism evidence="5 6">
    <name type="scientific">Amycolatopsis bartoniae</name>
    <dbReference type="NCBI Taxonomy" id="941986"/>
    <lineage>
        <taxon>Bacteria</taxon>
        <taxon>Bacillati</taxon>
        <taxon>Actinomycetota</taxon>
        <taxon>Actinomycetes</taxon>
        <taxon>Pseudonocardiales</taxon>
        <taxon>Pseudonocardiaceae</taxon>
        <taxon>Amycolatopsis</taxon>
    </lineage>
</organism>
<comment type="caution">
    <text evidence="5">The sequence shown here is derived from an EMBL/GenBank/DDBJ whole genome shotgun (WGS) entry which is preliminary data.</text>
</comment>
<keyword evidence="6" id="KW-1185">Reference proteome</keyword>
<dbReference type="Gene3D" id="3.30.360.10">
    <property type="entry name" value="Dihydrodipicolinate Reductase, domain 2"/>
    <property type="match status" value="1"/>
</dbReference>
<evidence type="ECO:0000256" key="2">
    <source>
        <dbReference type="ARBA" id="ARBA00023002"/>
    </source>
</evidence>
<dbReference type="PANTHER" id="PTHR43708:SF5">
    <property type="entry name" value="CONSERVED EXPRESSED OXIDOREDUCTASE (EUROFUNG)-RELATED"/>
    <property type="match status" value="1"/>
</dbReference>
<name>A0A8H9IMF1_9PSEU</name>
<reference evidence="5" key="2">
    <citation type="submission" date="2020-09" db="EMBL/GenBank/DDBJ databases">
        <authorList>
            <person name="Sun Q."/>
            <person name="Zhou Y."/>
        </authorList>
    </citation>
    <scope>NUCLEOTIDE SEQUENCE</scope>
    <source>
        <strain evidence="5">CGMCC 4.7679</strain>
    </source>
</reference>
<reference evidence="5" key="1">
    <citation type="journal article" date="2014" name="Int. J. Syst. Evol. Microbiol.">
        <title>Complete genome sequence of Corynebacterium casei LMG S-19264T (=DSM 44701T), isolated from a smear-ripened cheese.</title>
        <authorList>
            <consortium name="US DOE Joint Genome Institute (JGI-PGF)"/>
            <person name="Walter F."/>
            <person name="Albersmeier A."/>
            <person name="Kalinowski J."/>
            <person name="Ruckert C."/>
        </authorList>
    </citation>
    <scope>NUCLEOTIDE SEQUENCE</scope>
    <source>
        <strain evidence="5">CGMCC 4.7679</strain>
    </source>
</reference>
<sequence>MPRPHTGRLPVALVGFGGSGAGIHRPLISAHPDLSLDVIVTNSSEHTGQARQLCPDAHVTGDLDVVGDCAVAVVAIPPEYRADTVGKLLELGVRVVLEKPMAPNLDEARQLPHRDLLTVFQNRRWDSDFLTLQRLRSEDAWTGPVRLQSRLQWWQPTVRDGWRNRPYGGGILLEVGSHLIDQAITLLGPVTAVYAELDTRRSAAIAEDDVFLALRHADGSRSHLSMGPVGNAQSPRFELTAQDTRITLEAPDRQQDQLAAGMTPGADGWGMPDDSGWFIQRRSGPPLPVRGERGRWQAFYDGVVNWVADGGDPPVGAAEGIATMHVIDAARRSSAESRVVALGEGR</sequence>
<dbReference type="SUPFAM" id="SSF55347">
    <property type="entry name" value="Glyceraldehyde-3-phosphate dehydrogenase-like, C-terminal domain"/>
    <property type="match status" value="1"/>
</dbReference>
<dbReference type="GO" id="GO:0000166">
    <property type="term" value="F:nucleotide binding"/>
    <property type="evidence" value="ECO:0007669"/>
    <property type="project" value="InterPro"/>
</dbReference>
<dbReference type="InterPro" id="IPR051317">
    <property type="entry name" value="Gfo/Idh/MocA_oxidoreduct"/>
</dbReference>
<dbReference type="InterPro" id="IPR036291">
    <property type="entry name" value="NAD(P)-bd_dom_sf"/>
</dbReference>
<feature type="domain" description="Gfo/Idh/MocA-like oxidoreductase N-terminal" evidence="3">
    <location>
        <begin position="11"/>
        <end position="111"/>
    </location>
</feature>
<gene>
    <name evidence="5" type="ORF">GCM10017566_04340</name>
</gene>
<dbReference type="EMBL" id="BNAV01000001">
    <property type="protein sequence ID" value="GHF34766.1"/>
    <property type="molecule type" value="Genomic_DNA"/>
</dbReference>
<dbReference type="GO" id="GO:0016491">
    <property type="term" value="F:oxidoreductase activity"/>
    <property type="evidence" value="ECO:0007669"/>
    <property type="project" value="UniProtKB-KW"/>
</dbReference>
<evidence type="ECO:0000256" key="1">
    <source>
        <dbReference type="ARBA" id="ARBA00010928"/>
    </source>
</evidence>
<evidence type="ECO:0000259" key="4">
    <source>
        <dbReference type="Pfam" id="PF02894"/>
    </source>
</evidence>
<proteinExistence type="inferred from homology"/>
<comment type="similarity">
    <text evidence="1">Belongs to the Gfo/Idh/MocA family.</text>
</comment>
<accession>A0A8H9IMF1</accession>
<protein>
    <submittedName>
        <fullName evidence="5">Oxidoreductase</fullName>
    </submittedName>
</protein>
<dbReference type="PANTHER" id="PTHR43708">
    <property type="entry name" value="CONSERVED EXPRESSED OXIDOREDUCTASE (EUROFUNG)"/>
    <property type="match status" value="1"/>
</dbReference>
<dbReference type="OrthoDB" id="256869at2"/>
<dbReference type="Pfam" id="PF02894">
    <property type="entry name" value="GFO_IDH_MocA_C"/>
    <property type="match status" value="1"/>
</dbReference>
<evidence type="ECO:0000313" key="6">
    <source>
        <dbReference type="Proteomes" id="UP000658656"/>
    </source>
</evidence>
<dbReference type="Gene3D" id="3.40.50.720">
    <property type="entry name" value="NAD(P)-binding Rossmann-like Domain"/>
    <property type="match status" value="1"/>
</dbReference>
<dbReference type="AlphaFoldDB" id="A0A8H9IMF1"/>
<dbReference type="Proteomes" id="UP000658656">
    <property type="component" value="Unassembled WGS sequence"/>
</dbReference>
<feature type="domain" description="Gfo/Idh/MocA-like oxidoreductase C-terminal" evidence="4">
    <location>
        <begin position="153"/>
        <end position="342"/>
    </location>
</feature>
<keyword evidence="2" id="KW-0560">Oxidoreductase</keyword>